<dbReference type="OrthoDB" id="748092at2759"/>
<feature type="domain" description="Late embryogenesis abundant protein LEA-2 subgroup" evidence="6">
    <location>
        <begin position="89"/>
        <end position="152"/>
    </location>
</feature>
<dbReference type="PANTHER" id="PTHR31234">
    <property type="entry name" value="LATE EMBRYOGENESIS ABUNDANT (LEA) HYDROXYPROLINE-RICH GLYCOPROTEIN FAMILY"/>
    <property type="match status" value="1"/>
</dbReference>
<reference evidence="7" key="1">
    <citation type="submission" date="2022-02" db="EMBL/GenBank/DDBJ databases">
        <authorList>
            <person name="Henning P.M."/>
            <person name="McCubbin A.G."/>
            <person name="Shore J.S."/>
        </authorList>
    </citation>
    <scope>NUCLEOTIDE SEQUENCE</scope>
    <source>
        <strain evidence="7">F60SS</strain>
        <tissue evidence="7">Leaves</tissue>
    </source>
</reference>
<keyword evidence="8" id="KW-1185">Reference proteome</keyword>
<dbReference type="Pfam" id="PF03168">
    <property type="entry name" value="LEA_2"/>
    <property type="match status" value="1"/>
</dbReference>
<keyword evidence="4 5" id="KW-0472">Membrane</keyword>
<dbReference type="InterPro" id="IPR004864">
    <property type="entry name" value="LEA_2"/>
</dbReference>
<organism evidence="7 8">
    <name type="scientific">Turnera subulata</name>
    <dbReference type="NCBI Taxonomy" id="218843"/>
    <lineage>
        <taxon>Eukaryota</taxon>
        <taxon>Viridiplantae</taxon>
        <taxon>Streptophyta</taxon>
        <taxon>Embryophyta</taxon>
        <taxon>Tracheophyta</taxon>
        <taxon>Spermatophyta</taxon>
        <taxon>Magnoliopsida</taxon>
        <taxon>eudicotyledons</taxon>
        <taxon>Gunneridae</taxon>
        <taxon>Pentapetalae</taxon>
        <taxon>rosids</taxon>
        <taxon>fabids</taxon>
        <taxon>Malpighiales</taxon>
        <taxon>Passifloraceae</taxon>
        <taxon>Turnera</taxon>
    </lineage>
</organism>
<feature type="transmembrane region" description="Helical" evidence="5">
    <location>
        <begin position="25"/>
        <end position="50"/>
    </location>
</feature>
<evidence type="ECO:0000256" key="4">
    <source>
        <dbReference type="ARBA" id="ARBA00023136"/>
    </source>
</evidence>
<evidence type="ECO:0000256" key="5">
    <source>
        <dbReference type="SAM" id="Phobius"/>
    </source>
</evidence>
<name>A0A9Q0FTH3_9ROSI</name>
<dbReference type="GO" id="GO:0098542">
    <property type="term" value="P:defense response to other organism"/>
    <property type="evidence" value="ECO:0007669"/>
    <property type="project" value="InterPro"/>
</dbReference>
<protein>
    <recommendedName>
        <fullName evidence="6">Late embryogenesis abundant protein LEA-2 subgroup domain-containing protein</fullName>
    </recommendedName>
</protein>
<proteinExistence type="predicted"/>
<sequence>MDVPTQNSGCLSCQELNRAYSFKTCCCFVSVFITFIAIVSGVIILVIIFVLKPQEPRFSLNTVKVESYKLSARSSSTLFVSCLASLILNAQNHNKIGIKYTSSRLHIYHEGIPIGLVRIPGFYQPAHSDNVGVATQVSLPCINVTQIFEGSSSKEKARKNVVQMKLIGDIGLHLLLFHLTLPKIKVALECDIGFNYSELAFTNAFFAIKVVEDHIASFPVNSGSFTKNCSLALNI</sequence>
<evidence type="ECO:0000256" key="2">
    <source>
        <dbReference type="ARBA" id="ARBA00022692"/>
    </source>
</evidence>
<accession>A0A9Q0FTH3</accession>
<evidence type="ECO:0000256" key="1">
    <source>
        <dbReference type="ARBA" id="ARBA00004167"/>
    </source>
</evidence>
<dbReference type="AlphaFoldDB" id="A0A9Q0FTH3"/>
<keyword evidence="2 5" id="KW-0812">Transmembrane</keyword>
<keyword evidence="3 5" id="KW-1133">Transmembrane helix</keyword>
<evidence type="ECO:0000313" key="8">
    <source>
        <dbReference type="Proteomes" id="UP001141552"/>
    </source>
</evidence>
<dbReference type="Proteomes" id="UP001141552">
    <property type="component" value="Unassembled WGS sequence"/>
</dbReference>
<reference evidence="7" key="2">
    <citation type="journal article" date="2023" name="Plants (Basel)">
        <title>Annotation of the Turnera subulata (Passifloraceae) Draft Genome Reveals the S-Locus Evolved after the Divergence of Turneroideae from Passifloroideae in a Stepwise Manner.</title>
        <authorList>
            <person name="Henning P.M."/>
            <person name="Roalson E.H."/>
            <person name="Mir W."/>
            <person name="McCubbin A.G."/>
            <person name="Shore J.S."/>
        </authorList>
    </citation>
    <scope>NUCLEOTIDE SEQUENCE</scope>
    <source>
        <strain evidence="7">F60SS</strain>
    </source>
</reference>
<evidence type="ECO:0000259" key="6">
    <source>
        <dbReference type="Pfam" id="PF03168"/>
    </source>
</evidence>
<evidence type="ECO:0000313" key="7">
    <source>
        <dbReference type="EMBL" id="KAJ4837543.1"/>
    </source>
</evidence>
<evidence type="ECO:0000256" key="3">
    <source>
        <dbReference type="ARBA" id="ARBA00022989"/>
    </source>
</evidence>
<dbReference type="PANTHER" id="PTHR31234:SF54">
    <property type="entry name" value="LATE EMBRYOGENESIS ABUNDANT PROTEIN LEA-2 SUBGROUP DOMAIN-CONTAINING PROTEIN"/>
    <property type="match status" value="1"/>
</dbReference>
<gene>
    <name evidence="7" type="ORF">Tsubulata_028094</name>
</gene>
<dbReference type="EMBL" id="JAKUCV010003809">
    <property type="protein sequence ID" value="KAJ4837543.1"/>
    <property type="molecule type" value="Genomic_DNA"/>
</dbReference>
<comment type="caution">
    <text evidence="7">The sequence shown here is derived from an EMBL/GenBank/DDBJ whole genome shotgun (WGS) entry which is preliminary data.</text>
</comment>
<dbReference type="GO" id="GO:0005886">
    <property type="term" value="C:plasma membrane"/>
    <property type="evidence" value="ECO:0007669"/>
    <property type="project" value="TreeGrafter"/>
</dbReference>
<comment type="subcellular location">
    <subcellularLocation>
        <location evidence="1">Membrane</location>
        <topology evidence="1">Single-pass membrane protein</topology>
    </subcellularLocation>
</comment>
<dbReference type="InterPro" id="IPR044839">
    <property type="entry name" value="NDR1-like"/>
</dbReference>